<evidence type="ECO:0000256" key="1">
    <source>
        <dbReference type="ARBA" id="ARBA00004651"/>
    </source>
</evidence>
<proteinExistence type="predicted"/>
<feature type="transmembrane region" description="Helical" evidence="6">
    <location>
        <begin position="99"/>
        <end position="120"/>
    </location>
</feature>
<dbReference type="InterPro" id="IPR011701">
    <property type="entry name" value="MFS"/>
</dbReference>
<feature type="transmembrane region" description="Helical" evidence="6">
    <location>
        <begin position="168"/>
        <end position="186"/>
    </location>
</feature>
<evidence type="ECO:0000313" key="8">
    <source>
        <dbReference type="EMBL" id="QTC46995.1"/>
    </source>
</evidence>
<dbReference type="GO" id="GO:0022857">
    <property type="term" value="F:transmembrane transporter activity"/>
    <property type="evidence" value="ECO:0007669"/>
    <property type="project" value="InterPro"/>
</dbReference>
<evidence type="ECO:0000256" key="5">
    <source>
        <dbReference type="ARBA" id="ARBA00023136"/>
    </source>
</evidence>
<feature type="transmembrane region" description="Helical" evidence="6">
    <location>
        <begin position="314"/>
        <end position="334"/>
    </location>
</feature>
<dbReference type="Proteomes" id="UP000663901">
    <property type="component" value="Chromosome"/>
</dbReference>
<dbReference type="PANTHER" id="PTHR23513">
    <property type="entry name" value="INTEGRAL MEMBRANE EFFLUX PROTEIN-RELATED"/>
    <property type="match status" value="1"/>
</dbReference>
<dbReference type="EMBL" id="LC214857">
    <property type="protein sequence ID" value="BBA18123.1"/>
    <property type="molecule type" value="Genomic_DNA"/>
</dbReference>
<feature type="transmembrane region" description="Helical" evidence="6">
    <location>
        <begin position="225"/>
        <end position="242"/>
    </location>
</feature>
<name>A0A224ALM3_PANAN</name>
<feature type="transmembrane region" description="Helical" evidence="6">
    <location>
        <begin position="75"/>
        <end position="93"/>
    </location>
</feature>
<keyword evidence="4 6" id="KW-1133">Transmembrane helix</keyword>
<evidence type="ECO:0000313" key="7">
    <source>
        <dbReference type="EMBL" id="BBA18123.1"/>
    </source>
</evidence>
<organism evidence="7">
    <name type="scientific">Pantoea ananas</name>
    <name type="common">Erwinia uredovora</name>
    <dbReference type="NCBI Taxonomy" id="553"/>
    <lineage>
        <taxon>Bacteria</taxon>
        <taxon>Pseudomonadati</taxon>
        <taxon>Pseudomonadota</taxon>
        <taxon>Gammaproteobacteria</taxon>
        <taxon>Enterobacterales</taxon>
        <taxon>Erwiniaceae</taxon>
        <taxon>Pantoea</taxon>
    </lineage>
</organism>
<gene>
    <name evidence="7" type="primary">pavJ</name>
    <name evidence="8" type="ORF">H0Z12_05260</name>
</gene>
<feature type="transmembrane region" description="Helical" evidence="6">
    <location>
        <begin position="262"/>
        <end position="282"/>
    </location>
</feature>
<keyword evidence="3 6" id="KW-0812">Transmembrane</keyword>
<dbReference type="Gene3D" id="1.20.1250.20">
    <property type="entry name" value="MFS general substrate transporter like domains"/>
    <property type="match status" value="1"/>
</dbReference>
<feature type="transmembrane region" description="Helical" evidence="6">
    <location>
        <begin position="141"/>
        <end position="162"/>
    </location>
</feature>
<accession>A0A224ALM3</accession>
<dbReference type="PANTHER" id="PTHR23513:SF6">
    <property type="entry name" value="MAJOR FACILITATOR SUPERFAMILY ASSOCIATED DOMAIN-CONTAINING PROTEIN"/>
    <property type="match status" value="1"/>
</dbReference>
<dbReference type="Pfam" id="PF07690">
    <property type="entry name" value="MFS_1"/>
    <property type="match status" value="1"/>
</dbReference>
<evidence type="ECO:0000256" key="4">
    <source>
        <dbReference type="ARBA" id="ARBA00022989"/>
    </source>
</evidence>
<evidence type="ECO:0000256" key="6">
    <source>
        <dbReference type="SAM" id="Phobius"/>
    </source>
</evidence>
<dbReference type="GO" id="GO:0005886">
    <property type="term" value="C:plasma membrane"/>
    <property type="evidence" value="ECO:0007669"/>
    <property type="project" value="UniProtKB-SubCell"/>
</dbReference>
<dbReference type="InterPro" id="IPR036259">
    <property type="entry name" value="MFS_trans_sf"/>
</dbReference>
<dbReference type="AlphaFoldDB" id="A0A224ALM3"/>
<dbReference type="RefSeq" id="WP_028715789.1">
    <property type="nucleotide sequence ID" value="NZ_AP019753.1"/>
</dbReference>
<protein>
    <submittedName>
        <fullName evidence="7">MFS transporter</fullName>
    </submittedName>
</protein>
<dbReference type="EMBL" id="CP059084">
    <property type="protein sequence ID" value="QTC46995.1"/>
    <property type="molecule type" value="Genomic_DNA"/>
</dbReference>
<dbReference type="SUPFAM" id="SSF103473">
    <property type="entry name" value="MFS general substrate transporter"/>
    <property type="match status" value="1"/>
</dbReference>
<evidence type="ECO:0000256" key="2">
    <source>
        <dbReference type="ARBA" id="ARBA00022475"/>
    </source>
</evidence>
<sequence length="412" mass="46197">MLKYETKKNAFFQIYNFLSCSAEGIQTVIFLWLIYHETHSPMLVSLTIVSSYLPSAVLGFFFLKKADASSPGKQLFISNVSLSAISLIVYFILMRNEGFELITLSIFYLAQAVLSVVKMFNKTSQNRIIRTAFSNSDAIKALQLASSGMQAAQVFGAAIGGWAISTGYYMQALMLTCCIYLLNIYISTLFEKGNPDNKDAEVIVQIHSVTKKNESFTYLFRSKDFLLPLIFTVPSSGALQFLNTSLPSLSSLYGNSEKIYPVLNMTLQCAVIISGIAAALNMLSLKSSLRFSLCISGICLILMCLSTRNYYAVYFFLFLTSFFVSWHMISIKVLTNQMPDIENIGKFTMMRNSVASGVKIVFSISSGAFLTFYSITTTYLILAILLIFFNVLWVYQSRSFNYEDLGDVKFQK</sequence>
<evidence type="ECO:0000256" key="3">
    <source>
        <dbReference type="ARBA" id="ARBA00022692"/>
    </source>
</evidence>
<feature type="transmembrane region" description="Helical" evidence="6">
    <location>
        <begin position="379"/>
        <end position="395"/>
    </location>
</feature>
<reference evidence="7" key="1">
    <citation type="submission" date="2017-01" db="EMBL/GenBank/DDBJ databases">
        <title>A novel genetic locus determining virulence of Pantoea ananatis.</title>
        <authorList>
            <person name="Takikawa Y."/>
            <person name="Kubota Y."/>
        </authorList>
    </citation>
    <scope>NUCLEOTIDE SEQUENCE</scope>
    <source>
        <strain evidence="7">SUPP2219</strain>
    </source>
</reference>
<feature type="transmembrane region" description="Helical" evidence="6">
    <location>
        <begin position="41"/>
        <end position="63"/>
    </location>
</feature>
<keyword evidence="2" id="KW-1003">Cell membrane</keyword>
<reference evidence="8" key="2">
    <citation type="submission" date="2020-07" db="EMBL/GenBank/DDBJ databases">
        <title>Genome Sequences for Panteoa spp. that cause Center Rot in Onions.</title>
        <authorList>
            <person name="Asselin J.A."/>
            <person name="Helmann T."/>
            <person name="Beer S."/>
            <person name="Stodghill P."/>
        </authorList>
    </citation>
    <scope>NUCLEOTIDE SEQUENCE</scope>
    <source>
        <strain evidence="8">OC5a</strain>
    </source>
</reference>
<comment type="subcellular location">
    <subcellularLocation>
        <location evidence="1">Cell membrane</location>
        <topology evidence="1">Multi-pass membrane protein</topology>
    </subcellularLocation>
</comment>
<keyword evidence="5 6" id="KW-0472">Membrane</keyword>
<feature type="transmembrane region" description="Helical" evidence="6">
    <location>
        <begin position="12"/>
        <end position="35"/>
    </location>
</feature>